<dbReference type="PROSITE" id="PS51194">
    <property type="entry name" value="HELICASE_CTER"/>
    <property type="match status" value="1"/>
</dbReference>
<feature type="domain" description="Helicase C-terminal" evidence="12">
    <location>
        <begin position="1754"/>
        <end position="1903"/>
    </location>
</feature>
<evidence type="ECO:0000259" key="12">
    <source>
        <dbReference type="PROSITE" id="PS51194"/>
    </source>
</evidence>
<keyword evidence="7" id="KW-0238">DNA-binding</keyword>
<feature type="compositionally biased region" description="Polar residues" evidence="10">
    <location>
        <begin position="2103"/>
        <end position="2122"/>
    </location>
</feature>
<feature type="compositionally biased region" description="Basic and acidic residues" evidence="10">
    <location>
        <begin position="262"/>
        <end position="271"/>
    </location>
</feature>
<feature type="compositionally biased region" description="Basic and acidic residues" evidence="10">
    <location>
        <begin position="2324"/>
        <end position="2348"/>
    </location>
</feature>
<feature type="compositionally biased region" description="Low complexity" evidence="10">
    <location>
        <begin position="1207"/>
        <end position="1217"/>
    </location>
</feature>
<feature type="compositionally biased region" description="Low complexity" evidence="10">
    <location>
        <begin position="2274"/>
        <end position="2290"/>
    </location>
</feature>
<dbReference type="GO" id="GO:0016887">
    <property type="term" value="F:ATP hydrolysis activity"/>
    <property type="evidence" value="ECO:0007669"/>
    <property type="project" value="InterPro"/>
</dbReference>
<evidence type="ECO:0000256" key="5">
    <source>
        <dbReference type="ARBA" id="ARBA00022806"/>
    </source>
</evidence>
<dbReference type="SMART" id="SM00490">
    <property type="entry name" value="HELICc"/>
    <property type="match status" value="1"/>
</dbReference>
<evidence type="ECO:0000256" key="3">
    <source>
        <dbReference type="ARBA" id="ARBA00022741"/>
    </source>
</evidence>
<feature type="region of interest" description="Disordered" evidence="10">
    <location>
        <begin position="210"/>
        <end position="272"/>
    </location>
</feature>
<sequence length="2393" mass="267700">MASVSLGDPWDWSVDKVIQELSTTNRSWNPKYKQIPDPVLIQEICTANMLDGAMLLSEVDDQALKDFGIKPLAWRAYIRNAIDELRKQSTIYMRSIRAEGAVQARLANDIANAVSGAISGAVLIAAQDLQSFRDYRMQAHSLPAEQQPEFDTLYPAYQASGPAAIEDIPSQEQFAEPSIAQLLASGKNLEEIMEEPAQRKRFQAAITAAEEKQALSGDPSSQLQLELASRPASSHKQPSEQADDIVAADRASQGTTLASDEPSSKRQKLDAPADMSISSTLHDEELAHGLIYAAVDHNEDLLLEARDQTPEHDQDVESASPSSDKKRKRSASVEGQEPVADNDEQLPSINQLIVSIGPDGKKRSTMVCVRVYAPEDLPKLRLEAEERDRRGGLLPPMFAREYSDNSHEATPQPKAAQYPFEEAADVSADLEQQNSFSQHFENHQDECAPTTTDDQHAQLLSKARPRKQQTASTTPARSFYLPKCSFPVDNIFYEGTSIGEDLKDADDDDADDELSLSFQNIPTSHRAYVHKSMKYFLHYKPQEVGTKEIRLTVVRPYRGDLVDVVPLHQQKEPSCTLFFTEDDGTVRAVRGLAPDFPELEDSELRERRKRKQGKEYAWPDAATHPRQVSTEYRGLRHPKSSRNPRGDAKFFIGQAQPRDYDDELAYIQKKWENLPSGDEVLPVFGESGSENEYDEATWNEISQEQGEKAMNAVRTMKKPNKGRSISSEEVNQVIDEALAVFKSRWKAKHLPKLQNKAWGLWTKSRKRKTKNTQIEEAEDHLAQLNNRLSAMRTELASMEWSSKTQARKVCGSMEHTVFHINESRWKISTLKQKSAPEKPPKKLPASRPKNQAKQTADVDDDGEDIGTGSDDEGGSSDDSDDGLSDFVVNDDDEVNLSEPTGRKLAQQESAIAEQESSQIEAEADVEDEQEPEQQFDITALSSPDVDTASPDDVFHSSHQKPKASAQHGLSDDDDDDDDEPLPFPGRKMPIKGEMSTQPKIIIAPNGPNDSIYISSDDSPQKDQRVIHLVTPEKPRLKLTISNRNSPIGSPAPREAKIPDEDNLPAFNNPAAIDAFSYQAWSTIFDPHRLLIKVFYRMSPESRADIFKYISVHSSTHLWNEMMKIATAVNNSRNFVDDMEPNEFMVVWEFIRLFHMFIECKFNRHVWESINHRTKTDILREVINGQAKDFIVFYKHCDMMERYLNYIPQPSSPSTPSRSPRKGKAKEVLADTDDDDDESPRSSVKRRRNTTSDSEARAEASPSSNRKKRKVHVDADALARRQDDKQRQIQQEERRKILQAKLAQSGRAEDLDLARLVINATDDPAKSIRICNHIAASIKPHQIEGVRFLWNQITTRTDEDEMEGCLLAHTMGLGKTMQTITLLVAIAEAASSIDEAISSQVPKSLQVSKTLILCPPTLLDNWVDELLTWAPREVLGEIRKVDSSLKEMEDRLQMIAHWYEEGGVLLVGYEMFQRFNAQKPGHFKRVDLEKVKIAAEQLLQGPNIVVADEAHVLKNLDAGVSKAALKFRTKSRIALTGSPLANKLEEYYAMINFVAPGYLGPLVEFRSKYVEPISTGLYEDSESSERRRALKMLGVLNGDLAPKVNRADLSVLKNDLPPKKEFVITVPLTDIQRKAYVLYVRSMLENPTYSRTKDGQITQTTIWHWLAILSLLCNHPSCFNEKLVERKKDAQKALGEPVTETPDSRDATDADNGEDINAPVWKVGVSESLIAKVTGLFQEEVGDLDAIGLSYKAKIMCQILDAAKDAGEKSLVFSESIPTLNYLEKLCRKQGRNYARLDGKTKMAKRQQMTKTFNTGGADVYLISTGAGGLGLNLQSANRVIIFDFKFNPTKEEQAVGRAYRIGQQKPTYVYRFVAGGTFETSIHNKTIYKMQLASRVIDKKNPIASAKRGLSAYLFEPKDVPLSDLSKFKGVDPLVLDKVLANQRETRTICGIVQTDTFARDDLDIKFTAEEQKEMTRLQYELHLRRTNPKKWEALQQQRQAATSAGPSRPAFNQSVGQPMQNPNHTQRQIRPPSNTPAPGQGQMRASASGFSAQPGPILPPGHAGPSTSNGVSAAGVLRQAPANTSSAQRNDGMGPSNMIAASRSNWPQNTPRADPSSSRIPSSPVLGASTRQEGDEISSSPIPRRKLDSKATMLGRRGSSRPGDQKQTSSISPRPSDQKAARDKPALYHKDFLMAALQSIEEDRRPPKETPKLKSLEIQKWAQDEVSGNDLLVLRRASYDELRMNPEKCRQLLTSNLSIENFMRPLLNSMNRPTPNSSSSNGQSQTGQSAMFTAMARQPARPPVQNLRTPVTRPSKNNSLRNPHAEDDKKVMERVNLKRRSRGEVELPKSTQSPARTPRIPGWAEKEINDTRMRRRQDSRASSRATPFPKKG</sequence>
<dbReference type="PROSITE" id="PS51192">
    <property type="entry name" value="HELICASE_ATP_BIND_1"/>
    <property type="match status" value="1"/>
</dbReference>
<dbReference type="STRING" id="576137.A0A1L7WP56"/>
<protein>
    <submittedName>
        <fullName evidence="13">Uncharacterized protein</fullName>
    </submittedName>
</protein>
<dbReference type="OrthoDB" id="2020972at2759"/>
<dbReference type="GO" id="GO:0005524">
    <property type="term" value="F:ATP binding"/>
    <property type="evidence" value="ECO:0007669"/>
    <property type="project" value="UniProtKB-KW"/>
</dbReference>
<dbReference type="EMBL" id="FJOG01000005">
    <property type="protein sequence ID" value="CZR54531.1"/>
    <property type="molecule type" value="Genomic_DNA"/>
</dbReference>
<dbReference type="InterPro" id="IPR000330">
    <property type="entry name" value="SNF2_N"/>
</dbReference>
<dbReference type="InterPro" id="IPR014001">
    <property type="entry name" value="Helicase_ATP-bd"/>
</dbReference>
<dbReference type="InterPro" id="IPR049730">
    <property type="entry name" value="SNF2/RAD54-like_C"/>
</dbReference>
<evidence type="ECO:0000313" key="13">
    <source>
        <dbReference type="EMBL" id="CZR54531.1"/>
    </source>
</evidence>
<feature type="region of interest" description="Disordered" evidence="10">
    <location>
        <begin position="308"/>
        <end position="346"/>
    </location>
</feature>
<evidence type="ECO:0000256" key="1">
    <source>
        <dbReference type="ARBA" id="ARBA00004123"/>
    </source>
</evidence>
<feature type="compositionally biased region" description="Basic and acidic residues" evidence="10">
    <location>
        <begin position="2177"/>
        <end position="2186"/>
    </location>
</feature>
<dbReference type="PANTHER" id="PTHR45797:SF1">
    <property type="entry name" value="HELICASE ARIP4"/>
    <property type="match status" value="1"/>
</dbReference>
<dbReference type="InterPro" id="IPR056026">
    <property type="entry name" value="DUF7607"/>
</dbReference>
<feature type="region of interest" description="Disordered" evidence="10">
    <location>
        <begin position="2268"/>
        <end position="2393"/>
    </location>
</feature>
<feature type="compositionally biased region" description="Acidic residues" evidence="10">
    <location>
        <begin position="921"/>
        <end position="933"/>
    </location>
</feature>
<dbReference type="Gene3D" id="3.40.50.300">
    <property type="entry name" value="P-loop containing nucleotide triphosphate hydrolases"/>
    <property type="match status" value="1"/>
</dbReference>
<evidence type="ECO:0000256" key="7">
    <source>
        <dbReference type="ARBA" id="ARBA00023125"/>
    </source>
</evidence>
<feature type="compositionally biased region" description="Polar residues" evidence="10">
    <location>
        <begin position="2307"/>
        <end position="2322"/>
    </location>
</feature>
<keyword evidence="14" id="KW-1185">Reference proteome</keyword>
<feature type="region of interest" description="Disordered" evidence="10">
    <location>
        <begin position="602"/>
        <end position="648"/>
    </location>
</feature>
<dbReference type="CDD" id="cd18007">
    <property type="entry name" value="DEXHc_ATRX-like"/>
    <property type="match status" value="1"/>
</dbReference>
<dbReference type="Proteomes" id="UP000184330">
    <property type="component" value="Unassembled WGS sequence"/>
</dbReference>
<reference evidence="13 14" key="1">
    <citation type="submission" date="2016-03" db="EMBL/GenBank/DDBJ databases">
        <authorList>
            <person name="Ploux O."/>
        </authorList>
    </citation>
    <scope>NUCLEOTIDE SEQUENCE [LARGE SCALE GENOMIC DNA]</scope>
    <source>
        <strain evidence="13 14">UAMH 11012</strain>
    </source>
</reference>
<proteinExistence type="inferred from homology"/>
<feature type="region of interest" description="Disordered" evidence="10">
    <location>
        <begin position="1206"/>
        <end position="1291"/>
    </location>
</feature>
<dbReference type="GO" id="GO:0005634">
    <property type="term" value="C:nucleus"/>
    <property type="evidence" value="ECO:0007669"/>
    <property type="project" value="UniProtKB-SubCell"/>
</dbReference>
<evidence type="ECO:0000256" key="4">
    <source>
        <dbReference type="ARBA" id="ARBA00022801"/>
    </source>
</evidence>
<dbReference type="Pfam" id="PF00271">
    <property type="entry name" value="Helicase_C"/>
    <property type="match status" value="1"/>
</dbReference>
<organism evidence="13 14">
    <name type="scientific">Phialocephala subalpina</name>
    <dbReference type="NCBI Taxonomy" id="576137"/>
    <lineage>
        <taxon>Eukaryota</taxon>
        <taxon>Fungi</taxon>
        <taxon>Dikarya</taxon>
        <taxon>Ascomycota</taxon>
        <taxon>Pezizomycotina</taxon>
        <taxon>Leotiomycetes</taxon>
        <taxon>Helotiales</taxon>
        <taxon>Mollisiaceae</taxon>
        <taxon>Phialocephala</taxon>
        <taxon>Phialocephala fortinii species complex</taxon>
    </lineage>
</organism>
<feature type="region of interest" description="Disordered" evidence="10">
    <location>
        <begin position="829"/>
        <end position="994"/>
    </location>
</feature>
<comment type="subcellular location">
    <subcellularLocation>
        <location evidence="1">Nucleus</location>
    </subcellularLocation>
</comment>
<feature type="compositionally biased region" description="Acidic residues" evidence="10">
    <location>
        <begin position="971"/>
        <end position="980"/>
    </location>
</feature>
<dbReference type="InterPro" id="IPR027417">
    <property type="entry name" value="P-loop_NTPase"/>
</dbReference>
<dbReference type="InterPro" id="IPR044574">
    <property type="entry name" value="ARIP4-like"/>
</dbReference>
<evidence type="ECO:0000256" key="2">
    <source>
        <dbReference type="ARBA" id="ARBA00007025"/>
    </source>
</evidence>
<gene>
    <name evidence="13" type="ORF">PAC_04415</name>
</gene>
<feature type="coiled-coil region" evidence="9">
    <location>
        <begin position="767"/>
        <end position="801"/>
    </location>
</feature>
<feature type="compositionally biased region" description="Polar residues" evidence="10">
    <location>
        <begin position="231"/>
        <end position="240"/>
    </location>
</feature>
<evidence type="ECO:0000259" key="11">
    <source>
        <dbReference type="PROSITE" id="PS51192"/>
    </source>
</evidence>
<dbReference type="InterPro" id="IPR001650">
    <property type="entry name" value="Helicase_C-like"/>
</dbReference>
<evidence type="ECO:0000256" key="9">
    <source>
        <dbReference type="SAM" id="Coils"/>
    </source>
</evidence>
<keyword evidence="8" id="KW-0539">Nucleus</keyword>
<keyword evidence="3" id="KW-0547">Nucleotide-binding</keyword>
<feature type="region of interest" description="Disordered" evidence="10">
    <location>
        <begin position="1690"/>
        <end position="1712"/>
    </location>
</feature>
<feature type="region of interest" description="Disordered" evidence="10">
    <location>
        <begin position="438"/>
        <end position="475"/>
    </location>
</feature>
<keyword evidence="4" id="KW-0378">Hydrolase</keyword>
<feature type="domain" description="Helicase ATP-binding" evidence="11">
    <location>
        <begin position="1355"/>
        <end position="1556"/>
    </location>
</feature>
<keyword evidence="6" id="KW-0067">ATP-binding</keyword>
<keyword evidence="5" id="KW-0347">Helicase</keyword>
<dbReference type="CDD" id="cd18793">
    <property type="entry name" value="SF2_C_SNF"/>
    <property type="match status" value="1"/>
</dbReference>
<feature type="compositionally biased region" description="Acidic residues" evidence="10">
    <location>
        <begin position="857"/>
        <end position="895"/>
    </location>
</feature>
<dbReference type="Gene3D" id="3.40.50.10810">
    <property type="entry name" value="Tandem AAA-ATPase domain"/>
    <property type="match status" value="1"/>
</dbReference>
<name>A0A1L7WP56_9HELO</name>
<dbReference type="SUPFAM" id="SSF52540">
    <property type="entry name" value="P-loop containing nucleoside triphosphate hydrolases"/>
    <property type="match status" value="2"/>
</dbReference>
<dbReference type="GO" id="GO:0003677">
    <property type="term" value="F:DNA binding"/>
    <property type="evidence" value="ECO:0007669"/>
    <property type="project" value="UniProtKB-KW"/>
</dbReference>
<evidence type="ECO:0000313" key="14">
    <source>
        <dbReference type="Proteomes" id="UP000184330"/>
    </source>
</evidence>
<dbReference type="Pfam" id="PF00176">
    <property type="entry name" value="SNF2-rel_dom"/>
    <property type="match status" value="1"/>
</dbReference>
<evidence type="ECO:0000256" key="8">
    <source>
        <dbReference type="ARBA" id="ARBA00023242"/>
    </source>
</evidence>
<feature type="compositionally biased region" description="Polar residues" evidence="10">
    <location>
        <begin position="1995"/>
        <end position="2033"/>
    </location>
</feature>
<feature type="compositionally biased region" description="Basic and acidic residues" evidence="10">
    <location>
        <begin position="2365"/>
        <end position="2382"/>
    </location>
</feature>
<keyword evidence="9" id="KW-0175">Coiled coil</keyword>
<feature type="compositionally biased region" description="Low complexity" evidence="10">
    <location>
        <begin position="906"/>
        <end position="920"/>
    </location>
</feature>
<evidence type="ECO:0000256" key="6">
    <source>
        <dbReference type="ARBA" id="ARBA00022840"/>
    </source>
</evidence>
<feature type="compositionally biased region" description="Basic and acidic residues" evidence="10">
    <location>
        <begin position="1271"/>
        <end position="1291"/>
    </location>
</feature>
<dbReference type="Pfam" id="PF24580">
    <property type="entry name" value="DUF7607"/>
    <property type="match status" value="1"/>
</dbReference>
<evidence type="ECO:0000256" key="10">
    <source>
        <dbReference type="SAM" id="MobiDB-lite"/>
    </source>
</evidence>
<feature type="region of interest" description="Disordered" evidence="10">
    <location>
        <begin position="1993"/>
        <end position="2186"/>
    </location>
</feature>
<dbReference type="PANTHER" id="PTHR45797">
    <property type="entry name" value="RAD54-LIKE"/>
    <property type="match status" value="1"/>
</dbReference>
<dbReference type="SMART" id="SM00487">
    <property type="entry name" value="DEXDc"/>
    <property type="match status" value="1"/>
</dbReference>
<feature type="compositionally biased region" description="Polar residues" evidence="10">
    <location>
        <begin position="2166"/>
        <end position="2176"/>
    </location>
</feature>
<accession>A0A1L7WP56</accession>
<dbReference type="InterPro" id="IPR038718">
    <property type="entry name" value="SNF2-like_sf"/>
</dbReference>
<comment type="similarity">
    <text evidence="2">Belongs to the SNF2/RAD54 helicase family.</text>
</comment>
<dbReference type="GO" id="GO:0004386">
    <property type="term" value="F:helicase activity"/>
    <property type="evidence" value="ECO:0007669"/>
    <property type="project" value="UniProtKB-KW"/>
</dbReference>